<dbReference type="Proteomes" id="UP001165488">
    <property type="component" value="Unassembled WGS sequence"/>
</dbReference>
<dbReference type="EMBL" id="JAKZGS010000026">
    <property type="protein sequence ID" value="MCH7400061.1"/>
    <property type="molecule type" value="Genomic_DNA"/>
</dbReference>
<evidence type="ECO:0000259" key="1">
    <source>
        <dbReference type="Pfam" id="PF00535"/>
    </source>
</evidence>
<reference evidence="2" key="1">
    <citation type="submission" date="2022-03" db="EMBL/GenBank/DDBJ databases">
        <title>De novo assembled genomes of Belliella spp. (Cyclobacteriaceae) strains.</title>
        <authorList>
            <person name="Szabo A."/>
            <person name="Korponai K."/>
            <person name="Felfoldi T."/>
        </authorList>
    </citation>
    <scope>NUCLEOTIDE SEQUENCE</scope>
    <source>
        <strain evidence="2">DSM 107340</strain>
    </source>
</reference>
<evidence type="ECO:0000313" key="2">
    <source>
        <dbReference type="EMBL" id="MCH7400061.1"/>
    </source>
</evidence>
<accession>A0ABS9UTW8</accession>
<proteinExistence type="predicted"/>
<dbReference type="SUPFAM" id="SSF53448">
    <property type="entry name" value="Nucleotide-diphospho-sugar transferases"/>
    <property type="match status" value="1"/>
</dbReference>
<protein>
    <submittedName>
        <fullName evidence="2">Glycosyltransferase family 2 protein</fullName>
    </submittedName>
</protein>
<dbReference type="InterPro" id="IPR050834">
    <property type="entry name" value="Glycosyltransf_2"/>
</dbReference>
<dbReference type="Pfam" id="PF00535">
    <property type="entry name" value="Glycos_transf_2"/>
    <property type="match status" value="1"/>
</dbReference>
<dbReference type="CDD" id="cd00761">
    <property type="entry name" value="Glyco_tranf_GTA_type"/>
    <property type="match status" value="1"/>
</dbReference>
<sequence length="263" mass="30115">MSNNQPLVSVIIPCFNHQNYIVETVNSVLGSIHKNLEIIIVNDGSEDNSWDIIQSLEKMDKRIKGINQNNQGPSNARNNGISSAKGEIILPLDGDDLISENYISEAVAVLQGSNDVKLVYCLAEKFGMKSGFWKLKPFSLSSLAKDNMIFISAIFRKEDWKAVGGFDANMSKGWEDWEFWISLLKNGGNVVQLPFIGFYYRILAQSRRKCFRKSDKYLMIDYLNSKHYDFFKKYHGGPLHYQRGLSKLINRWAGIFKMKLSFF</sequence>
<dbReference type="PANTHER" id="PTHR43685">
    <property type="entry name" value="GLYCOSYLTRANSFERASE"/>
    <property type="match status" value="1"/>
</dbReference>
<dbReference type="InterPro" id="IPR029044">
    <property type="entry name" value="Nucleotide-diphossugar_trans"/>
</dbReference>
<dbReference type="RefSeq" id="WP_241276554.1">
    <property type="nucleotide sequence ID" value="NZ_JAKZGS010000026.1"/>
</dbReference>
<dbReference type="Gene3D" id="3.90.550.10">
    <property type="entry name" value="Spore Coat Polysaccharide Biosynthesis Protein SpsA, Chain A"/>
    <property type="match status" value="1"/>
</dbReference>
<comment type="caution">
    <text evidence="2">The sequence shown here is derived from an EMBL/GenBank/DDBJ whole genome shotgun (WGS) entry which is preliminary data.</text>
</comment>
<keyword evidence="3" id="KW-1185">Reference proteome</keyword>
<gene>
    <name evidence="2" type="ORF">MM236_18850</name>
</gene>
<evidence type="ECO:0000313" key="3">
    <source>
        <dbReference type="Proteomes" id="UP001165488"/>
    </source>
</evidence>
<dbReference type="InterPro" id="IPR001173">
    <property type="entry name" value="Glyco_trans_2-like"/>
</dbReference>
<name>A0ABS9UTW8_9BACT</name>
<dbReference type="PANTHER" id="PTHR43685:SF2">
    <property type="entry name" value="GLYCOSYLTRANSFERASE 2-LIKE DOMAIN-CONTAINING PROTEIN"/>
    <property type="match status" value="1"/>
</dbReference>
<organism evidence="2 3">
    <name type="scientific">Belliella calami</name>
    <dbReference type="NCBI Taxonomy" id="2923436"/>
    <lineage>
        <taxon>Bacteria</taxon>
        <taxon>Pseudomonadati</taxon>
        <taxon>Bacteroidota</taxon>
        <taxon>Cytophagia</taxon>
        <taxon>Cytophagales</taxon>
        <taxon>Cyclobacteriaceae</taxon>
        <taxon>Belliella</taxon>
    </lineage>
</organism>
<feature type="domain" description="Glycosyltransferase 2-like" evidence="1">
    <location>
        <begin position="9"/>
        <end position="156"/>
    </location>
</feature>